<name>A0A286UJJ2_9AGAM</name>
<evidence type="ECO:0000313" key="2">
    <source>
        <dbReference type="Proteomes" id="UP000217199"/>
    </source>
</evidence>
<keyword evidence="2" id="KW-1185">Reference proteome</keyword>
<dbReference type="Proteomes" id="UP000217199">
    <property type="component" value="Unassembled WGS sequence"/>
</dbReference>
<protein>
    <submittedName>
        <fullName evidence="1">Uncharacterized protein</fullName>
    </submittedName>
</protein>
<comment type="caution">
    <text evidence="1">The sequence shown here is derived from an EMBL/GenBank/DDBJ whole genome shotgun (WGS) entry which is preliminary data.</text>
</comment>
<dbReference type="AlphaFoldDB" id="A0A286UJJ2"/>
<proteinExistence type="predicted"/>
<organism evidence="1 2">
    <name type="scientific">Pyrrhoderma noxium</name>
    <dbReference type="NCBI Taxonomy" id="2282107"/>
    <lineage>
        <taxon>Eukaryota</taxon>
        <taxon>Fungi</taxon>
        <taxon>Dikarya</taxon>
        <taxon>Basidiomycota</taxon>
        <taxon>Agaricomycotina</taxon>
        <taxon>Agaricomycetes</taxon>
        <taxon>Hymenochaetales</taxon>
        <taxon>Hymenochaetaceae</taxon>
        <taxon>Pyrrhoderma</taxon>
    </lineage>
</organism>
<gene>
    <name evidence="1" type="ORF">PNOK_0468600</name>
</gene>
<dbReference type="EMBL" id="NBII01000004">
    <property type="protein sequence ID" value="PAV19752.1"/>
    <property type="molecule type" value="Genomic_DNA"/>
</dbReference>
<evidence type="ECO:0000313" key="1">
    <source>
        <dbReference type="EMBL" id="PAV19752.1"/>
    </source>
</evidence>
<dbReference type="InParanoid" id="A0A286UJJ2"/>
<reference evidence="1 2" key="1">
    <citation type="journal article" date="2017" name="Mol. Ecol.">
        <title>Comparative and population genomic landscape of Phellinus noxius: A hypervariable fungus causing root rot in trees.</title>
        <authorList>
            <person name="Chung C.L."/>
            <person name="Lee T.J."/>
            <person name="Akiba M."/>
            <person name="Lee H.H."/>
            <person name="Kuo T.H."/>
            <person name="Liu D."/>
            <person name="Ke H.M."/>
            <person name="Yokoi T."/>
            <person name="Roa M.B."/>
            <person name="Lu M.J."/>
            <person name="Chang Y.Y."/>
            <person name="Ann P.J."/>
            <person name="Tsai J.N."/>
            <person name="Chen C.Y."/>
            <person name="Tzean S.S."/>
            <person name="Ota Y."/>
            <person name="Hattori T."/>
            <person name="Sahashi N."/>
            <person name="Liou R.F."/>
            <person name="Kikuchi T."/>
            <person name="Tsai I.J."/>
        </authorList>
    </citation>
    <scope>NUCLEOTIDE SEQUENCE [LARGE SCALE GENOMIC DNA]</scope>
    <source>
        <strain evidence="1 2">FFPRI411160</strain>
    </source>
</reference>
<sequence>MPLPVLTSARGSLDDSILVVSSRELSLLDTGSSTKGSPHATLASGRDRGEEHLLMVCLNLIVEQCIISFRS</sequence>
<accession>A0A286UJJ2</accession>